<evidence type="ECO:0000256" key="1">
    <source>
        <dbReference type="ARBA" id="ARBA00004123"/>
    </source>
</evidence>
<dbReference type="InterPro" id="IPR036864">
    <property type="entry name" value="Zn2-C6_fun-type_DNA-bd_sf"/>
</dbReference>
<dbReference type="PANTHER" id="PTHR31001">
    <property type="entry name" value="UNCHARACTERIZED TRANSCRIPTIONAL REGULATORY PROTEIN"/>
    <property type="match status" value="1"/>
</dbReference>
<dbReference type="Proteomes" id="UP000799772">
    <property type="component" value="Unassembled WGS sequence"/>
</dbReference>
<proteinExistence type="predicted"/>
<dbReference type="PROSITE" id="PS50048">
    <property type="entry name" value="ZN2_CY6_FUNGAL_2"/>
    <property type="match status" value="1"/>
</dbReference>
<dbReference type="GO" id="GO:0000981">
    <property type="term" value="F:DNA-binding transcription factor activity, RNA polymerase II-specific"/>
    <property type="evidence" value="ECO:0007669"/>
    <property type="project" value="InterPro"/>
</dbReference>
<dbReference type="GO" id="GO:0005634">
    <property type="term" value="C:nucleus"/>
    <property type="evidence" value="ECO:0007669"/>
    <property type="project" value="UniProtKB-SubCell"/>
</dbReference>
<evidence type="ECO:0000256" key="2">
    <source>
        <dbReference type="ARBA" id="ARBA00022723"/>
    </source>
</evidence>
<evidence type="ECO:0000313" key="5">
    <source>
        <dbReference type="EMBL" id="KAF2097038.1"/>
    </source>
</evidence>
<dbReference type="InterPro" id="IPR007219">
    <property type="entry name" value="XnlR_reg_dom"/>
</dbReference>
<dbReference type="Gene3D" id="4.10.240.10">
    <property type="entry name" value="Zn(2)-C6 fungal-type DNA-binding domain"/>
    <property type="match status" value="1"/>
</dbReference>
<evidence type="ECO:0000256" key="3">
    <source>
        <dbReference type="ARBA" id="ARBA00023242"/>
    </source>
</evidence>
<dbReference type="SUPFAM" id="SSF57701">
    <property type="entry name" value="Zn2/Cys6 DNA-binding domain"/>
    <property type="match status" value="1"/>
</dbReference>
<dbReference type="AlphaFoldDB" id="A0A9P4IBL4"/>
<keyword evidence="6" id="KW-1185">Reference proteome</keyword>
<dbReference type="PANTHER" id="PTHR31001:SF40">
    <property type="entry name" value="ZN(II)2CYS6 TRANSCRIPTION FACTOR (EUROFUNG)"/>
    <property type="match status" value="1"/>
</dbReference>
<dbReference type="GO" id="GO:0008270">
    <property type="term" value="F:zinc ion binding"/>
    <property type="evidence" value="ECO:0007669"/>
    <property type="project" value="InterPro"/>
</dbReference>
<dbReference type="Pfam" id="PF00172">
    <property type="entry name" value="Zn_clus"/>
    <property type="match status" value="1"/>
</dbReference>
<name>A0A9P4IBL4_9PEZI</name>
<accession>A0A9P4IBL4</accession>
<gene>
    <name evidence="5" type="ORF">NA57DRAFT_41547</name>
</gene>
<dbReference type="InterPro" id="IPR001138">
    <property type="entry name" value="Zn2Cys6_DnaBD"/>
</dbReference>
<sequence>MAGPTNRRMPLSCEPCRERKIRCPRNTPGTGGSRGPCETCVRRGVPASDCIYLRDFAQRQPVRQPSSENANHEELLDRIRGLEELLRRHVSDSTSNPDNGACMDGLSLSSAPGNLKSAGPGARITSAEAAYLSPASSSQSSIPTIGTLVRSKTGHERYEPFSSVWSSILKTDTVTNVLGAEADGLQVESEIPIATKEISKEDLVSLLPPTTQCDELKNVYSQAFAPLWHVLHDPTLDEDYSRFRSDPSSMPLSWVALLFAILSVAVTALDEDGPLLQDLGRKSSAAANVSSLTSRYRSAAMQCLDADHYLWRHNIYTLQTLIILIYGMNHSHGQSWALLGLTRNIALSLGCHIDPENFGLDIIASEERRRCWAGLNMLYTIQNTALGNIDATQIQSQVKLPLDVDDDALVSMADVPPGPGTAPSQMSYLLHKFRLYDICSRITIQLFSQNTVASYGAISALDAEISAQQDSWNIKYLVDSQTSNLPVHHAIHLNVLFGYSHQLFLLLHRPVLMQEHSPEAPARYTTKQIMDSRNRCIDSAHALLGIQRMLDESAEFRPFRWYNRGLGSFHAFHAAVLIAYICSTCYDLQVDVIQTLRRDLTDTVAVFERIAASGMSRICQKALPVLRKLSQSAPHFSPVGLGLPQQEINALVGNMQPQQWLSPSQINWNEWDFMIDGNMPLAVPGA</sequence>
<protein>
    <recommendedName>
        <fullName evidence="4">Zn(2)-C6 fungal-type domain-containing protein</fullName>
    </recommendedName>
</protein>
<feature type="domain" description="Zn(2)-C6 fungal-type" evidence="4">
    <location>
        <begin position="12"/>
        <end position="52"/>
    </location>
</feature>
<organism evidence="5 6">
    <name type="scientific">Rhizodiscina lignyota</name>
    <dbReference type="NCBI Taxonomy" id="1504668"/>
    <lineage>
        <taxon>Eukaryota</taxon>
        <taxon>Fungi</taxon>
        <taxon>Dikarya</taxon>
        <taxon>Ascomycota</taxon>
        <taxon>Pezizomycotina</taxon>
        <taxon>Dothideomycetes</taxon>
        <taxon>Pleosporomycetidae</taxon>
        <taxon>Aulographales</taxon>
        <taxon>Rhizodiscinaceae</taxon>
        <taxon>Rhizodiscina</taxon>
    </lineage>
</organism>
<dbReference type="InterPro" id="IPR050613">
    <property type="entry name" value="Sec_Metabolite_Reg"/>
</dbReference>
<keyword evidence="2" id="KW-0479">Metal-binding</keyword>
<dbReference type="GO" id="GO:0006351">
    <property type="term" value="P:DNA-templated transcription"/>
    <property type="evidence" value="ECO:0007669"/>
    <property type="project" value="InterPro"/>
</dbReference>
<reference evidence="5" key="1">
    <citation type="journal article" date="2020" name="Stud. Mycol.">
        <title>101 Dothideomycetes genomes: a test case for predicting lifestyles and emergence of pathogens.</title>
        <authorList>
            <person name="Haridas S."/>
            <person name="Albert R."/>
            <person name="Binder M."/>
            <person name="Bloem J."/>
            <person name="Labutti K."/>
            <person name="Salamov A."/>
            <person name="Andreopoulos B."/>
            <person name="Baker S."/>
            <person name="Barry K."/>
            <person name="Bills G."/>
            <person name="Bluhm B."/>
            <person name="Cannon C."/>
            <person name="Castanera R."/>
            <person name="Culley D."/>
            <person name="Daum C."/>
            <person name="Ezra D."/>
            <person name="Gonzalez J."/>
            <person name="Henrissat B."/>
            <person name="Kuo A."/>
            <person name="Liang C."/>
            <person name="Lipzen A."/>
            <person name="Lutzoni F."/>
            <person name="Magnuson J."/>
            <person name="Mondo S."/>
            <person name="Nolan M."/>
            <person name="Ohm R."/>
            <person name="Pangilinan J."/>
            <person name="Park H.-J."/>
            <person name="Ramirez L."/>
            <person name="Alfaro M."/>
            <person name="Sun H."/>
            <person name="Tritt A."/>
            <person name="Yoshinaga Y."/>
            <person name="Zwiers L.-H."/>
            <person name="Turgeon B."/>
            <person name="Goodwin S."/>
            <person name="Spatafora J."/>
            <person name="Crous P."/>
            <person name="Grigoriev I."/>
        </authorList>
    </citation>
    <scope>NUCLEOTIDE SEQUENCE</scope>
    <source>
        <strain evidence="5">CBS 133067</strain>
    </source>
</reference>
<comment type="subcellular location">
    <subcellularLocation>
        <location evidence="1">Nucleus</location>
    </subcellularLocation>
</comment>
<dbReference type="CDD" id="cd12148">
    <property type="entry name" value="fungal_TF_MHR"/>
    <property type="match status" value="1"/>
</dbReference>
<dbReference type="CDD" id="cd00067">
    <property type="entry name" value="GAL4"/>
    <property type="match status" value="1"/>
</dbReference>
<keyword evidence="3" id="KW-0539">Nucleus</keyword>
<evidence type="ECO:0000313" key="6">
    <source>
        <dbReference type="Proteomes" id="UP000799772"/>
    </source>
</evidence>
<dbReference type="EMBL" id="ML978128">
    <property type="protein sequence ID" value="KAF2097038.1"/>
    <property type="molecule type" value="Genomic_DNA"/>
</dbReference>
<dbReference type="SMART" id="SM00066">
    <property type="entry name" value="GAL4"/>
    <property type="match status" value="1"/>
</dbReference>
<dbReference type="GO" id="GO:0003677">
    <property type="term" value="F:DNA binding"/>
    <property type="evidence" value="ECO:0007669"/>
    <property type="project" value="InterPro"/>
</dbReference>
<comment type="caution">
    <text evidence="5">The sequence shown here is derived from an EMBL/GenBank/DDBJ whole genome shotgun (WGS) entry which is preliminary data.</text>
</comment>
<dbReference type="Pfam" id="PF04082">
    <property type="entry name" value="Fungal_trans"/>
    <property type="match status" value="1"/>
</dbReference>
<dbReference type="OrthoDB" id="2406834at2759"/>
<evidence type="ECO:0000259" key="4">
    <source>
        <dbReference type="PROSITE" id="PS50048"/>
    </source>
</evidence>